<evidence type="ECO:0000256" key="7">
    <source>
        <dbReference type="ARBA" id="ARBA00023136"/>
    </source>
</evidence>
<name>A0AA38MMA3_9CUCU</name>
<sequence length="374" mass="43077">MEKFEWKDAIKTNIRMLKLAGLWPPGDDSYKLNLYTLYATISLTFFVIIFNLSLTLNIFTVLDDLKAIASILFASITLTIAVLKSYYLTRNMKLLKELMVTINSDLFQPKSPTQRELVEFTLNPWKKAYKMYNSMTMAAFCAWSVAPLTDGSIANHELPFPAWFPYNYKPSPFYEITFLYQFISMGVTSFINVNIDTLIAALNVYVGAQCQILCDDLRTVDLSQQLRGCIKHHKAILTFAEKSNKFFNWIVFVQFFTSVLSIAMAMFQMTMDVPFTTDFFARVFYVTAITIQIFVYCWFGNEVTLQSGNIPSATFESNWIGKPLEVRKSLVLIILRSQKPIKMSALNLFYLSLDTFMTIMRSSYSYFAILQQLT</sequence>
<comment type="caution">
    <text evidence="10">Lacks conserved residue(s) required for the propagation of feature annotation.</text>
</comment>
<keyword evidence="6 10" id="KW-1133">Transmembrane helix</keyword>
<feature type="transmembrane region" description="Helical" evidence="10">
    <location>
        <begin position="348"/>
        <end position="369"/>
    </location>
</feature>
<evidence type="ECO:0000256" key="10">
    <source>
        <dbReference type="RuleBase" id="RU351113"/>
    </source>
</evidence>
<protein>
    <recommendedName>
        <fullName evidence="10">Odorant receptor</fullName>
    </recommendedName>
</protein>
<dbReference type="EMBL" id="JALNTZ010000002">
    <property type="protein sequence ID" value="KAJ3663410.1"/>
    <property type="molecule type" value="Genomic_DNA"/>
</dbReference>
<feature type="transmembrane region" description="Helical" evidence="10">
    <location>
        <begin position="246"/>
        <end position="267"/>
    </location>
</feature>
<feature type="transmembrane region" description="Helical" evidence="10">
    <location>
        <begin position="37"/>
        <end position="62"/>
    </location>
</feature>
<gene>
    <name evidence="11" type="ORF">Zmor_007676</name>
</gene>
<keyword evidence="5 10" id="KW-0552">Olfaction</keyword>
<evidence type="ECO:0000256" key="9">
    <source>
        <dbReference type="ARBA" id="ARBA00023224"/>
    </source>
</evidence>
<dbReference type="PANTHER" id="PTHR21137:SF35">
    <property type="entry name" value="ODORANT RECEPTOR 19A-RELATED"/>
    <property type="match status" value="1"/>
</dbReference>
<evidence type="ECO:0000256" key="4">
    <source>
        <dbReference type="ARBA" id="ARBA00022692"/>
    </source>
</evidence>
<dbReference type="GO" id="GO:0005886">
    <property type="term" value="C:plasma membrane"/>
    <property type="evidence" value="ECO:0007669"/>
    <property type="project" value="UniProtKB-SubCell"/>
</dbReference>
<evidence type="ECO:0000313" key="12">
    <source>
        <dbReference type="Proteomes" id="UP001168821"/>
    </source>
</evidence>
<evidence type="ECO:0000256" key="3">
    <source>
        <dbReference type="ARBA" id="ARBA00022606"/>
    </source>
</evidence>
<accession>A0AA38MMA3</accession>
<comment type="similarity">
    <text evidence="10">Belongs to the insect chemoreceptor superfamily. Heteromeric odorant receptor channel (TC 1.A.69) family.</text>
</comment>
<dbReference type="AlphaFoldDB" id="A0AA38MMA3"/>
<comment type="caution">
    <text evidence="11">The sequence shown here is derived from an EMBL/GenBank/DDBJ whole genome shotgun (WGS) entry which is preliminary data.</text>
</comment>
<evidence type="ECO:0000313" key="11">
    <source>
        <dbReference type="EMBL" id="KAJ3663410.1"/>
    </source>
</evidence>
<evidence type="ECO:0000256" key="5">
    <source>
        <dbReference type="ARBA" id="ARBA00022725"/>
    </source>
</evidence>
<dbReference type="Pfam" id="PF02949">
    <property type="entry name" value="7tm_6"/>
    <property type="match status" value="1"/>
</dbReference>
<dbReference type="InterPro" id="IPR004117">
    <property type="entry name" value="7tm6_olfct_rcpt"/>
</dbReference>
<organism evidence="11 12">
    <name type="scientific">Zophobas morio</name>
    <dbReference type="NCBI Taxonomy" id="2755281"/>
    <lineage>
        <taxon>Eukaryota</taxon>
        <taxon>Metazoa</taxon>
        <taxon>Ecdysozoa</taxon>
        <taxon>Arthropoda</taxon>
        <taxon>Hexapoda</taxon>
        <taxon>Insecta</taxon>
        <taxon>Pterygota</taxon>
        <taxon>Neoptera</taxon>
        <taxon>Endopterygota</taxon>
        <taxon>Coleoptera</taxon>
        <taxon>Polyphaga</taxon>
        <taxon>Cucujiformia</taxon>
        <taxon>Tenebrionidae</taxon>
        <taxon>Zophobas</taxon>
    </lineage>
</organism>
<keyword evidence="9 10" id="KW-0807">Transducer</keyword>
<dbReference type="Proteomes" id="UP001168821">
    <property type="component" value="Unassembled WGS sequence"/>
</dbReference>
<dbReference type="GO" id="GO:0007165">
    <property type="term" value="P:signal transduction"/>
    <property type="evidence" value="ECO:0007669"/>
    <property type="project" value="UniProtKB-KW"/>
</dbReference>
<keyword evidence="4 10" id="KW-0812">Transmembrane</keyword>
<reference evidence="11" key="1">
    <citation type="journal article" date="2023" name="G3 (Bethesda)">
        <title>Whole genome assemblies of Zophobas morio and Tenebrio molitor.</title>
        <authorList>
            <person name="Kaur S."/>
            <person name="Stinson S.A."/>
            <person name="diCenzo G.C."/>
        </authorList>
    </citation>
    <scope>NUCLEOTIDE SEQUENCE</scope>
    <source>
        <strain evidence="11">QUZm001</strain>
    </source>
</reference>
<dbReference type="GO" id="GO:0005549">
    <property type="term" value="F:odorant binding"/>
    <property type="evidence" value="ECO:0007669"/>
    <property type="project" value="InterPro"/>
</dbReference>
<proteinExistence type="inferred from homology"/>
<dbReference type="GO" id="GO:0004984">
    <property type="term" value="F:olfactory receptor activity"/>
    <property type="evidence" value="ECO:0007669"/>
    <property type="project" value="InterPro"/>
</dbReference>
<keyword evidence="7 10" id="KW-0472">Membrane</keyword>
<dbReference type="PANTHER" id="PTHR21137">
    <property type="entry name" value="ODORANT RECEPTOR"/>
    <property type="match status" value="1"/>
</dbReference>
<evidence type="ECO:0000256" key="2">
    <source>
        <dbReference type="ARBA" id="ARBA00022475"/>
    </source>
</evidence>
<evidence type="ECO:0000256" key="1">
    <source>
        <dbReference type="ARBA" id="ARBA00004651"/>
    </source>
</evidence>
<keyword evidence="12" id="KW-1185">Reference proteome</keyword>
<evidence type="ECO:0000256" key="8">
    <source>
        <dbReference type="ARBA" id="ARBA00023170"/>
    </source>
</evidence>
<feature type="transmembrane region" description="Helical" evidence="10">
    <location>
        <begin position="68"/>
        <end position="89"/>
    </location>
</feature>
<evidence type="ECO:0000256" key="6">
    <source>
        <dbReference type="ARBA" id="ARBA00022989"/>
    </source>
</evidence>
<feature type="transmembrane region" description="Helical" evidence="10">
    <location>
        <begin position="279"/>
        <end position="299"/>
    </location>
</feature>
<keyword evidence="3 10" id="KW-0716">Sensory transduction</keyword>
<keyword evidence="8 10" id="KW-0675">Receptor</keyword>
<keyword evidence="2" id="KW-1003">Cell membrane</keyword>
<comment type="subcellular location">
    <subcellularLocation>
        <location evidence="1 10">Cell membrane</location>
        <topology evidence="1 10">Multi-pass membrane protein</topology>
    </subcellularLocation>
</comment>